<organism evidence="9 10">
    <name type="scientific">Herbiconiux flava</name>
    <dbReference type="NCBI Taxonomy" id="881268"/>
    <lineage>
        <taxon>Bacteria</taxon>
        <taxon>Bacillati</taxon>
        <taxon>Actinomycetota</taxon>
        <taxon>Actinomycetes</taxon>
        <taxon>Micrococcales</taxon>
        <taxon>Microbacteriaceae</taxon>
        <taxon>Herbiconiux</taxon>
    </lineage>
</organism>
<feature type="transmembrane region" description="Helical" evidence="8">
    <location>
        <begin position="93"/>
        <end position="117"/>
    </location>
</feature>
<evidence type="ECO:0000313" key="10">
    <source>
        <dbReference type="Proteomes" id="UP000549913"/>
    </source>
</evidence>
<dbReference type="Proteomes" id="UP000549913">
    <property type="component" value="Unassembled WGS sequence"/>
</dbReference>
<dbReference type="EMBL" id="JACCBM010000001">
    <property type="protein sequence ID" value="NYD69144.1"/>
    <property type="molecule type" value="Genomic_DNA"/>
</dbReference>
<feature type="transmembrane region" description="Helical" evidence="8">
    <location>
        <begin position="324"/>
        <end position="343"/>
    </location>
</feature>
<comment type="caution">
    <text evidence="9">The sequence shown here is derived from an EMBL/GenBank/DDBJ whole genome shotgun (WGS) entry which is preliminary data.</text>
</comment>
<keyword evidence="6 8" id="KW-1133">Transmembrane helix</keyword>
<feature type="transmembrane region" description="Helical" evidence="8">
    <location>
        <begin position="177"/>
        <end position="203"/>
    </location>
</feature>
<dbReference type="PANTHER" id="PTHR21716">
    <property type="entry name" value="TRANSMEMBRANE PROTEIN"/>
    <property type="match status" value="1"/>
</dbReference>
<gene>
    <name evidence="9" type="ORF">BJ984_000302</name>
</gene>
<name>A0A852SHM4_9MICO</name>
<comment type="similarity">
    <text evidence="2">Belongs to the autoinducer-2 exporter (AI-2E) (TC 2.A.86) family.</text>
</comment>
<keyword evidence="3" id="KW-0813">Transport</keyword>
<evidence type="ECO:0000256" key="5">
    <source>
        <dbReference type="ARBA" id="ARBA00022692"/>
    </source>
</evidence>
<evidence type="ECO:0000256" key="7">
    <source>
        <dbReference type="ARBA" id="ARBA00023136"/>
    </source>
</evidence>
<dbReference type="RefSeq" id="WP_271206349.1">
    <property type="nucleotide sequence ID" value="NZ_BSEW01000001.1"/>
</dbReference>
<dbReference type="GO" id="GO:0005886">
    <property type="term" value="C:plasma membrane"/>
    <property type="evidence" value="ECO:0007669"/>
    <property type="project" value="UniProtKB-SubCell"/>
</dbReference>
<feature type="transmembrane region" description="Helical" evidence="8">
    <location>
        <begin position="349"/>
        <end position="371"/>
    </location>
</feature>
<keyword evidence="10" id="KW-1185">Reference proteome</keyword>
<evidence type="ECO:0000256" key="1">
    <source>
        <dbReference type="ARBA" id="ARBA00004651"/>
    </source>
</evidence>
<keyword evidence="4" id="KW-1003">Cell membrane</keyword>
<keyword evidence="5 8" id="KW-0812">Transmembrane</keyword>
<feature type="transmembrane region" description="Helical" evidence="8">
    <location>
        <begin position="63"/>
        <end position="81"/>
    </location>
</feature>
<evidence type="ECO:0000256" key="2">
    <source>
        <dbReference type="ARBA" id="ARBA00009773"/>
    </source>
</evidence>
<dbReference type="Pfam" id="PF01594">
    <property type="entry name" value="AI-2E_transport"/>
    <property type="match status" value="1"/>
</dbReference>
<dbReference type="PANTHER" id="PTHR21716:SF53">
    <property type="entry name" value="PERMEASE PERM-RELATED"/>
    <property type="match status" value="1"/>
</dbReference>
<evidence type="ECO:0000256" key="8">
    <source>
        <dbReference type="SAM" id="Phobius"/>
    </source>
</evidence>
<accession>A0A852SHM4</accession>
<evidence type="ECO:0000313" key="9">
    <source>
        <dbReference type="EMBL" id="NYD69144.1"/>
    </source>
</evidence>
<dbReference type="AlphaFoldDB" id="A0A852SHM4"/>
<sequence>MFRKKSPRTPETAALQPGSDLEVAGSDSVPGVRINAFRIGLVGGLGVLLSLVIGSAVTQLSTVLIYVGVALFLALGLDPLVSWLERRMPRPLAIVIVFAAVIGLFVGLLFAVIPLVVEQAGNLFRQFPDLVTDFEQSDFVATVQTNLGDFVDINKAVQSATDFVQDPNNLLALGGGLLAVGSGIASGLTGSVIVLILTLYFLASLRSMKKVTYRFVPANKRASFASLTEDVTGAVGRYVVGQIGLAAINGVLSLIFLSIIGAPLPVLFAFVAFLASLIPLVGTLSGSLIIVLVCLFASPITALVALIYYLIYMQVEAYFLSPRIMNRAVSVPGSIVVIAAVAGGTLGSVLGALVAIPIAASAIIIVQKVVFPKQDAKV</sequence>
<feature type="transmembrane region" description="Helical" evidence="8">
    <location>
        <begin position="254"/>
        <end position="282"/>
    </location>
</feature>
<comment type="subcellular location">
    <subcellularLocation>
        <location evidence="1">Cell membrane</location>
        <topology evidence="1">Multi-pass membrane protein</topology>
    </subcellularLocation>
</comment>
<evidence type="ECO:0000256" key="4">
    <source>
        <dbReference type="ARBA" id="ARBA00022475"/>
    </source>
</evidence>
<feature type="transmembrane region" description="Helical" evidence="8">
    <location>
        <begin position="288"/>
        <end position="312"/>
    </location>
</feature>
<evidence type="ECO:0000256" key="6">
    <source>
        <dbReference type="ARBA" id="ARBA00022989"/>
    </source>
</evidence>
<reference evidence="9 10" key="1">
    <citation type="submission" date="2020-07" db="EMBL/GenBank/DDBJ databases">
        <title>Sequencing the genomes of 1000 actinobacteria strains.</title>
        <authorList>
            <person name="Klenk H.-P."/>
        </authorList>
    </citation>
    <scope>NUCLEOTIDE SEQUENCE [LARGE SCALE GENOMIC DNA]</scope>
    <source>
        <strain evidence="9 10">DSM 26474</strain>
    </source>
</reference>
<keyword evidence="7 8" id="KW-0472">Membrane</keyword>
<evidence type="ECO:0000256" key="3">
    <source>
        <dbReference type="ARBA" id="ARBA00022448"/>
    </source>
</evidence>
<protein>
    <submittedName>
        <fullName evidence="9">Putative PurR-regulated permease PerM</fullName>
    </submittedName>
</protein>
<feature type="transmembrane region" description="Helical" evidence="8">
    <location>
        <begin position="36"/>
        <end position="57"/>
    </location>
</feature>
<dbReference type="GO" id="GO:0055085">
    <property type="term" value="P:transmembrane transport"/>
    <property type="evidence" value="ECO:0007669"/>
    <property type="project" value="TreeGrafter"/>
</dbReference>
<dbReference type="InterPro" id="IPR002549">
    <property type="entry name" value="AI-2E-like"/>
</dbReference>
<proteinExistence type="inferred from homology"/>